<protein>
    <submittedName>
        <fullName evidence="1">Uncharacterized protein</fullName>
    </submittedName>
</protein>
<evidence type="ECO:0000313" key="2">
    <source>
        <dbReference type="Proteomes" id="UP000177609"/>
    </source>
</evidence>
<name>A0A1F8H2U9_9BACT</name>
<evidence type="ECO:0000313" key="1">
    <source>
        <dbReference type="EMBL" id="OGN31923.1"/>
    </source>
</evidence>
<sequence>MKKYLYTSFDIRKLGVVDKDAKNILIISPPYYLFGRSGADITRNIVLVLGDNFKKFPFPDDEQECIDVFNKCLDFVRRECVDCKLYYKPHPTSLDNDAGIYDLRSFEILKDRTAAEIFFYENFNQIKHVFSPCSLASLSAYGLGLNSHVFFRLLKTSWGELGRAYFKSYLEGMPESYFISDLDQPLKENKKLLEKDVFFENHLAKQLDENPGTVWFTIVDPACLQSVLVISKLIKKLSPNRKVGLLIMRHERWNSINMDRIMKHFDNFSFFPKVSYALKLTNLLNAFKTTVAVKRFKIKPGDIICGMDMGSFLENCFISYFKKNLSIQITTDQLFNFTHHFEAPPDLSDFNVKWTTLFLNYIFVSVLGLHGSIRLYRPSRKNGGQFTRYREAINKVFDVVYIFKHT</sequence>
<comment type="caution">
    <text evidence="1">The sequence shown here is derived from an EMBL/GenBank/DDBJ whole genome shotgun (WGS) entry which is preliminary data.</text>
</comment>
<gene>
    <name evidence="1" type="ORF">A3J01_01125</name>
</gene>
<reference evidence="1 2" key="1">
    <citation type="journal article" date="2016" name="Nat. Commun.">
        <title>Thousands of microbial genomes shed light on interconnected biogeochemical processes in an aquifer system.</title>
        <authorList>
            <person name="Anantharaman K."/>
            <person name="Brown C.T."/>
            <person name="Hug L.A."/>
            <person name="Sharon I."/>
            <person name="Castelle C.J."/>
            <person name="Probst A.J."/>
            <person name="Thomas B.C."/>
            <person name="Singh A."/>
            <person name="Wilkins M.J."/>
            <person name="Karaoz U."/>
            <person name="Brodie E.L."/>
            <person name="Williams K.H."/>
            <person name="Hubbard S.S."/>
            <person name="Banfield J.F."/>
        </authorList>
    </citation>
    <scope>NUCLEOTIDE SEQUENCE [LARGE SCALE GENOMIC DNA]</scope>
</reference>
<organism evidence="1 2">
    <name type="scientific">Candidatus Yanofskybacteria bacterium RIFCSPLOWO2_02_FULL_45_18</name>
    <dbReference type="NCBI Taxonomy" id="1802707"/>
    <lineage>
        <taxon>Bacteria</taxon>
        <taxon>Candidatus Yanofskyibacteriota</taxon>
    </lineage>
</organism>
<accession>A0A1F8H2U9</accession>
<dbReference type="Proteomes" id="UP000177609">
    <property type="component" value="Unassembled WGS sequence"/>
</dbReference>
<proteinExistence type="predicted"/>
<dbReference type="EMBL" id="MGKV01000016">
    <property type="protein sequence ID" value="OGN31923.1"/>
    <property type="molecule type" value="Genomic_DNA"/>
</dbReference>
<dbReference type="AlphaFoldDB" id="A0A1F8H2U9"/>